<evidence type="ECO:0000313" key="1">
    <source>
        <dbReference type="EMBL" id="PNR60815.1"/>
    </source>
</evidence>
<dbReference type="Proteomes" id="UP000006727">
    <property type="component" value="Chromosome 2"/>
</dbReference>
<organism evidence="1">
    <name type="scientific">Physcomitrium patens</name>
    <name type="common">Spreading-leaved earth moss</name>
    <name type="synonym">Physcomitrella patens</name>
    <dbReference type="NCBI Taxonomy" id="3218"/>
    <lineage>
        <taxon>Eukaryota</taxon>
        <taxon>Viridiplantae</taxon>
        <taxon>Streptophyta</taxon>
        <taxon>Embryophyta</taxon>
        <taxon>Bryophyta</taxon>
        <taxon>Bryophytina</taxon>
        <taxon>Bryopsida</taxon>
        <taxon>Funariidae</taxon>
        <taxon>Funariales</taxon>
        <taxon>Funariaceae</taxon>
        <taxon>Physcomitrium</taxon>
    </lineage>
</organism>
<dbReference type="InParanoid" id="A0A2K1L463"/>
<evidence type="ECO:0000313" key="3">
    <source>
        <dbReference type="Proteomes" id="UP000006727"/>
    </source>
</evidence>
<dbReference type="Gramene" id="Pp3c2_34020V3.1">
    <property type="protein sequence ID" value="PAC:32933408.CDS.1"/>
    <property type="gene ID" value="Pp3c2_34020"/>
</dbReference>
<dbReference type="Gramene" id="Pp3c2_34020V3.2">
    <property type="protein sequence ID" value="PAC:32933409.CDS.1"/>
    <property type="gene ID" value="Pp3c2_34020"/>
</dbReference>
<reference evidence="2" key="3">
    <citation type="submission" date="2020-12" db="UniProtKB">
        <authorList>
            <consortium name="EnsemblPlants"/>
        </authorList>
    </citation>
    <scope>IDENTIFICATION</scope>
</reference>
<name>A0A2K1L463_PHYPA</name>
<keyword evidence="3" id="KW-1185">Reference proteome</keyword>
<reference evidence="1 3" key="1">
    <citation type="journal article" date="2008" name="Science">
        <title>The Physcomitrella genome reveals evolutionary insights into the conquest of land by plants.</title>
        <authorList>
            <person name="Rensing S."/>
            <person name="Lang D."/>
            <person name="Zimmer A."/>
            <person name="Terry A."/>
            <person name="Salamov A."/>
            <person name="Shapiro H."/>
            <person name="Nishiyama T."/>
            <person name="Perroud P.-F."/>
            <person name="Lindquist E."/>
            <person name="Kamisugi Y."/>
            <person name="Tanahashi T."/>
            <person name="Sakakibara K."/>
            <person name="Fujita T."/>
            <person name="Oishi K."/>
            <person name="Shin-I T."/>
            <person name="Kuroki Y."/>
            <person name="Toyoda A."/>
            <person name="Suzuki Y."/>
            <person name="Hashimoto A."/>
            <person name="Yamaguchi K."/>
            <person name="Sugano A."/>
            <person name="Kohara Y."/>
            <person name="Fujiyama A."/>
            <person name="Anterola A."/>
            <person name="Aoki S."/>
            <person name="Ashton N."/>
            <person name="Barbazuk W.B."/>
            <person name="Barker E."/>
            <person name="Bennetzen J."/>
            <person name="Bezanilla M."/>
            <person name="Blankenship R."/>
            <person name="Cho S.H."/>
            <person name="Dutcher S."/>
            <person name="Estelle M."/>
            <person name="Fawcett J.A."/>
            <person name="Gundlach H."/>
            <person name="Hanada K."/>
            <person name="Heyl A."/>
            <person name="Hicks K.A."/>
            <person name="Hugh J."/>
            <person name="Lohr M."/>
            <person name="Mayer K."/>
            <person name="Melkozernov A."/>
            <person name="Murata T."/>
            <person name="Nelson D."/>
            <person name="Pils B."/>
            <person name="Prigge M."/>
            <person name="Reiss B."/>
            <person name="Renner T."/>
            <person name="Rombauts S."/>
            <person name="Rushton P."/>
            <person name="Sanderfoot A."/>
            <person name="Schween G."/>
            <person name="Shiu S.-H."/>
            <person name="Stueber K."/>
            <person name="Theodoulou F.L."/>
            <person name="Tu H."/>
            <person name="Van de Peer Y."/>
            <person name="Verrier P.J."/>
            <person name="Waters E."/>
            <person name="Wood A."/>
            <person name="Yang L."/>
            <person name="Cove D."/>
            <person name="Cuming A."/>
            <person name="Hasebe M."/>
            <person name="Lucas S."/>
            <person name="Mishler D.B."/>
            <person name="Reski R."/>
            <person name="Grigoriev I."/>
            <person name="Quatrano R.S."/>
            <person name="Boore J.L."/>
        </authorList>
    </citation>
    <scope>NUCLEOTIDE SEQUENCE [LARGE SCALE GENOMIC DNA]</scope>
    <source>
        <strain evidence="2 3">cv. Gransden 2004</strain>
    </source>
</reference>
<dbReference type="EMBL" id="ABEU02000002">
    <property type="protein sequence ID" value="PNR60815.1"/>
    <property type="molecule type" value="Genomic_DNA"/>
</dbReference>
<sequence length="57" mass="6425">MDDTQPAWSLKLSSLESFSFDFPHMETSDAETCTSREVCQCPRNQAHADCNEIPEST</sequence>
<reference evidence="1 3" key="2">
    <citation type="journal article" date="2018" name="Plant J.">
        <title>The Physcomitrella patens chromosome-scale assembly reveals moss genome structure and evolution.</title>
        <authorList>
            <person name="Lang D."/>
            <person name="Ullrich K.K."/>
            <person name="Murat F."/>
            <person name="Fuchs J."/>
            <person name="Jenkins J."/>
            <person name="Haas F.B."/>
            <person name="Piednoel M."/>
            <person name="Gundlach H."/>
            <person name="Van Bel M."/>
            <person name="Meyberg R."/>
            <person name="Vives C."/>
            <person name="Morata J."/>
            <person name="Symeonidi A."/>
            <person name="Hiss M."/>
            <person name="Muchero W."/>
            <person name="Kamisugi Y."/>
            <person name="Saleh O."/>
            <person name="Blanc G."/>
            <person name="Decker E.L."/>
            <person name="van Gessel N."/>
            <person name="Grimwood J."/>
            <person name="Hayes R.D."/>
            <person name="Graham S.W."/>
            <person name="Gunter L.E."/>
            <person name="McDaniel S.F."/>
            <person name="Hoernstein S.N.W."/>
            <person name="Larsson A."/>
            <person name="Li F.W."/>
            <person name="Perroud P.F."/>
            <person name="Phillips J."/>
            <person name="Ranjan P."/>
            <person name="Rokshar D.S."/>
            <person name="Rothfels C.J."/>
            <person name="Schneider L."/>
            <person name="Shu S."/>
            <person name="Stevenson D.W."/>
            <person name="Thummler F."/>
            <person name="Tillich M."/>
            <person name="Villarreal Aguilar J.C."/>
            <person name="Widiez T."/>
            <person name="Wong G.K."/>
            <person name="Wymore A."/>
            <person name="Zhang Y."/>
            <person name="Zimmer A.D."/>
            <person name="Quatrano R.S."/>
            <person name="Mayer K.F.X."/>
            <person name="Goodstein D."/>
            <person name="Casacuberta J.M."/>
            <person name="Vandepoele K."/>
            <person name="Reski R."/>
            <person name="Cuming A.C."/>
            <person name="Tuskan G.A."/>
            <person name="Maumus F."/>
            <person name="Salse J."/>
            <person name="Schmutz J."/>
            <person name="Rensing S.A."/>
        </authorList>
    </citation>
    <scope>NUCLEOTIDE SEQUENCE [LARGE SCALE GENOMIC DNA]</scope>
    <source>
        <strain evidence="2 3">cv. Gransden 2004</strain>
    </source>
</reference>
<dbReference type="EnsemblPlants" id="Pp3c2_34020V3.2">
    <property type="protein sequence ID" value="PAC:32933409.CDS.1"/>
    <property type="gene ID" value="Pp3c2_34020"/>
</dbReference>
<evidence type="ECO:0000313" key="2">
    <source>
        <dbReference type="EnsemblPlants" id="PAC:32933408.CDS.1"/>
    </source>
</evidence>
<accession>A0A2K1L463</accession>
<gene>
    <name evidence="1" type="ORF">PHYPA_003608</name>
</gene>
<dbReference type="AlphaFoldDB" id="A0A2K1L463"/>
<protein>
    <submittedName>
        <fullName evidence="1 2">Uncharacterized protein</fullName>
    </submittedName>
</protein>
<dbReference type="EnsemblPlants" id="Pp3c2_34020V3.1">
    <property type="protein sequence ID" value="PAC:32933408.CDS.1"/>
    <property type="gene ID" value="Pp3c2_34020"/>
</dbReference>
<proteinExistence type="predicted"/>